<organism evidence="2">
    <name type="scientific">Cacopsylla melanoneura</name>
    <dbReference type="NCBI Taxonomy" id="428564"/>
    <lineage>
        <taxon>Eukaryota</taxon>
        <taxon>Metazoa</taxon>
        <taxon>Ecdysozoa</taxon>
        <taxon>Arthropoda</taxon>
        <taxon>Hexapoda</taxon>
        <taxon>Insecta</taxon>
        <taxon>Pterygota</taxon>
        <taxon>Neoptera</taxon>
        <taxon>Paraneoptera</taxon>
        <taxon>Hemiptera</taxon>
        <taxon>Sternorrhyncha</taxon>
        <taxon>Psylloidea</taxon>
        <taxon>Psyllidae</taxon>
        <taxon>Psyllinae</taxon>
        <taxon>Cacopsylla</taxon>
    </lineage>
</organism>
<evidence type="ECO:0000313" key="2">
    <source>
        <dbReference type="EMBL" id="CAG6740060.1"/>
    </source>
</evidence>
<dbReference type="AlphaFoldDB" id="A0A8D8Z392"/>
<proteinExistence type="predicted"/>
<feature type="compositionally biased region" description="Pro residues" evidence="1">
    <location>
        <begin position="13"/>
        <end position="23"/>
    </location>
</feature>
<protein>
    <submittedName>
        <fullName evidence="2">Uncharacterized protein</fullName>
    </submittedName>
</protein>
<feature type="region of interest" description="Disordered" evidence="1">
    <location>
        <begin position="66"/>
        <end position="101"/>
    </location>
</feature>
<sequence>MPPPLVTEGAGAPPTPLPLPSLPPLTLPRHIRTRWWCEDDWVARTTLSPPCSLTEIMSSVKDSIAKDDSACGSSSGSVSSTEDRSRKTSTTSQTKRGEVYV</sequence>
<accession>A0A8D8Z392</accession>
<reference evidence="2" key="1">
    <citation type="submission" date="2021-05" db="EMBL/GenBank/DDBJ databases">
        <authorList>
            <person name="Alioto T."/>
            <person name="Alioto T."/>
            <person name="Gomez Garrido J."/>
        </authorList>
    </citation>
    <scope>NUCLEOTIDE SEQUENCE</scope>
</reference>
<dbReference type="EMBL" id="HBUF01416973">
    <property type="protein sequence ID" value="CAG6740059.1"/>
    <property type="molecule type" value="Transcribed_RNA"/>
</dbReference>
<evidence type="ECO:0000256" key="1">
    <source>
        <dbReference type="SAM" id="MobiDB-lite"/>
    </source>
</evidence>
<feature type="region of interest" description="Disordered" evidence="1">
    <location>
        <begin position="1"/>
        <end position="23"/>
    </location>
</feature>
<name>A0A8D8Z392_9HEMI</name>
<dbReference type="EMBL" id="HBUF01416974">
    <property type="protein sequence ID" value="CAG6740060.1"/>
    <property type="molecule type" value="Transcribed_RNA"/>
</dbReference>